<name>A0AA96REH4_9BACL</name>
<proteinExistence type="predicted"/>
<protein>
    <submittedName>
        <fullName evidence="1">Uncharacterized protein</fullName>
    </submittedName>
</protein>
<sequence>MYKLILFTLLAGFLMVLHALQADEEISMHTLFHAKHSLNRAVHASAQQADSAKLARGIVSIDPGEARATALRYLQANMRLDESNTPLPDTFLRAKVDLLAFEVINEDHVFPYRYSNPAYSYSVELKRPAVVMIIRLEYPRTYPVLGPIVWEIKGSSELVF</sequence>
<dbReference type="EMBL" id="CP130318">
    <property type="protein sequence ID" value="WNQ12445.1"/>
    <property type="molecule type" value="Genomic_DNA"/>
</dbReference>
<dbReference type="RefSeq" id="WP_315606222.1">
    <property type="nucleotide sequence ID" value="NZ_CP130318.1"/>
</dbReference>
<evidence type="ECO:0000313" key="1">
    <source>
        <dbReference type="EMBL" id="WNQ12445.1"/>
    </source>
</evidence>
<dbReference type="Proteomes" id="UP001305702">
    <property type="component" value="Chromosome"/>
</dbReference>
<accession>A0AA96REH4</accession>
<evidence type="ECO:0000313" key="2">
    <source>
        <dbReference type="Proteomes" id="UP001305702"/>
    </source>
</evidence>
<reference evidence="1 2" key="1">
    <citation type="submission" date="2022-02" db="EMBL/GenBank/DDBJ databases">
        <title>Paenibacillus sp. MBLB1776 Whole Genome Shotgun Sequencing.</title>
        <authorList>
            <person name="Hwang C.Y."/>
            <person name="Cho E.-S."/>
            <person name="Seo M.-J."/>
        </authorList>
    </citation>
    <scope>NUCLEOTIDE SEQUENCE [LARGE SCALE GENOMIC DNA]</scope>
    <source>
        <strain evidence="1 2">MBLB1776</strain>
    </source>
</reference>
<dbReference type="AlphaFoldDB" id="A0AA96REH4"/>
<gene>
    <name evidence="1" type="ORF">MJA45_05175</name>
</gene>
<organism evidence="1 2">
    <name type="scientific">Paenibacillus aurantius</name>
    <dbReference type="NCBI Taxonomy" id="2918900"/>
    <lineage>
        <taxon>Bacteria</taxon>
        <taxon>Bacillati</taxon>
        <taxon>Bacillota</taxon>
        <taxon>Bacilli</taxon>
        <taxon>Bacillales</taxon>
        <taxon>Paenibacillaceae</taxon>
        <taxon>Paenibacillus</taxon>
    </lineage>
</organism>
<dbReference type="KEGG" id="paun:MJA45_05175"/>
<keyword evidence="2" id="KW-1185">Reference proteome</keyword>